<evidence type="ECO:0000313" key="1">
    <source>
        <dbReference type="EMBL" id="MFD2903316.1"/>
    </source>
</evidence>
<protein>
    <submittedName>
        <fullName evidence="1">Uncharacterized protein</fullName>
    </submittedName>
</protein>
<gene>
    <name evidence="1" type="ORF">ACFS6I_05235</name>
</gene>
<sequence>MLSSLVFCRGYVRYETITVYDRAVDLNGGITIGGYFLPDYC</sequence>
<keyword evidence="2" id="KW-1185">Reference proteome</keyword>
<organism evidence="1 2">
    <name type="scientific">Sphingobacterium anhuiense</name>
    <dbReference type="NCBI Taxonomy" id="493780"/>
    <lineage>
        <taxon>Bacteria</taxon>
        <taxon>Pseudomonadati</taxon>
        <taxon>Bacteroidota</taxon>
        <taxon>Sphingobacteriia</taxon>
        <taxon>Sphingobacteriales</taxon>
        <taxon>Sphingobacteriaceae</taxon>
        <taxon>Sphingobacterium</taxon>
    </lineage>
</organism>
<accession>A0ABW5YSG3</accession>
<dbReference type="EMBL" id="JBHUPE010000003">
    <property type="protein sequence ID" value="MFD2903316.1"/>
    <property type="molecule type" value="Genomic_DNA"/>
</dbReference>
<name>A0ABW5YSG3_9SPHI</name>
<dbReference type="Proteomes" id="UP001597509">
    <property type="component" value="Unassembled WGS sequence"/>
</dbReference>
<comment type="caution">
    <text evidence="1">The sequence shown here is derived from an EMBL/GenBank/DDBJ whole genome shotgun (WGS) entry which is preliminary data.</text>
</comment>
<evidence type="ECO:0000313" key="2">
    <source>
        <dbReference type="Proteomes" id="UP001597509"/>
    </source>
</evidence>
<reference evidence="2" key="1">
    <citation type="journal article" date="2019" name="Int. J. Syst. Evol. Microbiol.">
        <title>The Global Catalogue of Microorganisms (GCM) 10K type strain sequencing project: providing services to taxonomists for standard genome sequencing and annotation.</title>
        <authorList>
            <consortium name="The Broad Institute Genomics Platform"/>
            <consortium name="The Broad Institute Genome Sequencing Center for Infectious Disease"/>
            <person name="Wu L."/>
            <person name="Ma J."/>
        </authorList>
    </citation>
    <scope>NUCLEOTIDE SEQUENCE [LARGE SCALE GENOMIC DNA]</scope>
    <source>
        <strain evidence="2">KCTC 22209</strain>
    </source>
</reference>
<proteinExistence type="predicted"/>